<dbReference type="Gene3D" id="3.40.50.10140">
    <property type="entry name" value="Toll/interleukin-1 receptor homology (TIR) domain"/>
    <property type="match status" value="1"/>
</dbReference>
<proteinExistence type="predicted"/>
<protein>
    <submittedName>
        <fullName evidence="1">Toll/interleukin-1 receptor domain-containing protein</fullName>
    </submittedName>
</protein>
<keyword evidence="1" id="KW-0675">Receptor</keyword>
<dbReference type="AlphaFoldDB" id="A0AAE3NE06"/>
<reference evidence="1" key="1">
    <citation type="submission" date="2021-09" db="EMBL/GenBank/DDBJ databases">
        <title>Genomic analysis of Ralstonia spp.</title>
        <authorList>
            <person name="Aburjaile F."/>
            <person name="Ariute J.C."/>
            <person name="Pais A.K.L."/>
            <person name="Albuquerque G.M.R."/>
            <person name="Silva A.M.F."/>
            <person name="Brenig B."/>
            <person name="Azevedo V."/>
            <person name="Matiuzzi M."/>
            <person name="Ramos R."/>
            <person name="Goes-Neto A."/>
            <person name="Soares S."/>
            <person name="Iseppon A.M.B."/>
            <person name="Souza E."/>
            <person name="Gama M."/>
        </authorList>
    </citation>
    <scope>NUCLEOTIDE SEQUENCE</scope>
    <source>
        <strain evidence="1">B4</strain>
    </source>
</reference>
<dbReference type="InterPro" id="IPR035897">
    <property type="entry name" value="Toll_tir_struct_dom_sf"/>
</dbReference>
<gene>
    <name evidence="1" type="ORF">LBW55_03400</name>
</gene>
<dbReference type="Proteomes" id="UP001143674">
    <property type="component" value="Unassembled WGS sequence"/>
</dbReference>
<organism evidence="1 2">
    <name type="scientific">Ralstonia solanacearum</name>
    <name type="common">Pseudomonas solanacearum</name>
    <dbReference type="NCBI Taxonomy" id="305"/>
    <lineage>
        <taxon>Bacteria</taxon>
        <taxon>Pseudomonadati</taxon>
        <taxon>Pseudomonadota</taxon>
        <taxon>Betaproteobacteria</taxon>
        <taxon>Burkholderiales</taxon>
        <taxon>Burkholderiaceae</taxon>
        <taxon>Ralstonia</taxon>
        <taxon>Ralstonia solanacearum species complex</taxon>
    </lineage>
</organism>
<accession>A0AAE3NE06</accession>
<evidence type="ECO:0000313" key="1">
    <source>
        <dbReference type="EMBL" id="MDB0520658.1"/>
    </source>
</evidence>
<evidence type="ECO:0000313" key="2">
    <source>
        <dbReference type="Proteomes" id="UP001143674"/>
    </source>
</evidence>
<dbReference type="EMBL" id="JAIVEX010000002">
    <property type="protein sequence ID" value="MDB0520658.1"/>
    <property type="molecule type" value="Genomic_DNA"/>
</dbReference>
<sequence>MVRKESAVSSPEPQASIAEAQVVAPKRGRAFVFISHDSRDADLAEAFANLLSDVSAGTLKSFRSSDKKGSSGIEFGTEWYTAIMSQLGDATDVVALLTHHSTDRPWILYEAGVAKGKLDTNVLGVALGVPLEKVSTGPFGQFQNCGDDEDSLTKLVIQLLQRNPDASPREEAIRMQVRIFLESAKKLVSAKGKPVHPATDESNVAKLFEEVKIMVRELPERVDERVRSVGKKGMMKRMRRFHPMMLEEFLFHPASRESRSGPAAVWLLFISVFRDDIPWLYEMGLDLYHALRGGDQNAIKAARGDLQAILDAMTRGPFFHEMLRTEDEEVYFLVRNIPEMVDRFLAPILDKELIERRRSITRRPPDPATPKES</sequence>
<dbReference type="SUPFAM" id="SSF52200">
    <property type="entry name" value="Toll/Interleukin receptor TIR domain"/>
    <property type="match status" value="1"/>
</dbReference>
<name>A0AAE3NE06_RALSL</name>
<dbReference type="RefSeq" id="WP_184852745.1">
    <property type="nucleotide sequence ID" value="NZ_JABZEH010000002.1"/>
</dbReference>
<comment type="caution">
    <text evidence="1">The sequence shown here is derived from an EMBL/GenBank/DDBJ whole genome shotgun (WGS) entry which is preliminary data.</text>
</comment>